<gene>
    <name evidence="1" type="ORF">RFULGI_LOCUS13911</name>
</gene>
<evidence type="ECO:0000313" key="1">
    <source>
        <dbReference type="EMBL" id="CAG8755500.1"/>
    </source>
</evidence>
<evidence type="ECO:0000313" key="2">
    <source>
        <dbReference type="Proteomes" id="UP000789396"/>
    </source>
</evidence>
<organism evidence="1 2">
    <name type="scientific">Racocetra fulgida</name>
    <dbReference type="NCBI Taxonomy" id="60492"/>
    <lineage>
        <taxon>Eukaryota</taxon>
        <taxon>Fungi</taxon>
        <taxon>Fungi incertae sedis</taxon>
        <taxon>Mucoromycota</taxon>
        <taxon>Glomeromycotina</taxon>
        <taxon>Glomeromycetes</taxon>
        <taxon>Diversisporales</taxon>
        <taxon>Gigasporaceae</taxon>
        <taxon>Racocetra</taxon>
    </lineage>
</organism>
<dbReference type="EMBL" id="CAJVPZ010038422">
    <property type="protein sequence ID" value="CAG8755500.1"/>
    <property type="molecule type" value="Genomic_DNA"/>
</dbReference>
<dbReference type="AlphaFoldDB" id="A0A9N9NNT0"/>
<feature type="non-terminal residue" evidence="1">
    <location>
        <position position="79"/>
    </location>
</feature>
<reference evidence="1" key="1">
    <citation type="submission" date="2021-06" db="EMBL/GenBank/DDBJ databases">
        <authorList>
            <person name="Kallberg Y."/>
            <person name="Tangrot J."/>
            <person name="Rosling A."/>
        </authorList>
    </citation>
    <scope>NUCLEOTIDE SEQUENCE</scope>
    <source>
        <strain evidence="1">IN212</strain>
    </source>
</reference>
<dbReference type="Proteomes" id="UP000789396">
    <property type="component" value="Unassembled WGS sequence"/>
</dbReference>
<comment type="caution">
    <text evidence="1">The sequence shown here is derived from an EMBL/GenBank/DDBJ whole genome shotgun (WGS) entry which is preliminary data.</text>
</comment>
<sequence>MEPQRYNFLSHESFDYILENFVSQRKNKRCLIDLDRYHKCLNVLKYPNDPHNLTFKYWFTHTFKILLIDMTKKTSFMQA</sequence>
<proteinExistence type="predicted"/>
<protein>
    <submittedName>
        <fullName evidence="1">8175_t:CDS:1</fullName>
    </submittedName>
</protein>
<name>A0A9N9NNT0_9GLOM</name>
<keyword evidence="2" id="KW-1185">Reference proteome</keyword>
<accession>A0A9N9NNT0</accession>